<dbReference type="EMBL" id="CM007381">
    <property type="protein sequence ID" value="ONK79424.1"/>
    <property type="molecule type" value="Genomic_DNA"/>
</dbReference>
<evidence type="ECO:0000313" key="2">
    <source>
        <dbReference type="Proteomes" id="UP000243459"/>
    </source>
</evidence>
<proteinExistence type="predicted"/>
<keyword evidence="2" id="KW-1185">Reference proteome</keyword>
<sequence length="114" mass="13619">MRQCKKEVGVLPKLIMAATKNIVVDLNKGEKLNEKYYDVWHRKIQYLLEEQDMLETITQSMTEPEPGNTMQYKHDHEAFQAWKRKDHVARILMLSSMINDIMLRFERYWSAMAV</sequence>
<organism evidence="1 2">
    <name type="scientific">Asparagus officinalis</name>
    <name type="common">Garden asparagus</name>
    <dbReference type="NCBI Taxonomy" id="4686"/>
    <lineage>
        <taxon>Eukaryota</taxon>
        <taxon>Viridiplantae</taxon>
        <taxon>Streptophyta</taxon>
        <taxon>Embryophyta</taxon>
        <taxon>Tracheophyta</taxon>
        <taxon>Spermatophyta</taxon>
        <taxon>Magnoliopsida</taxon>
        <taxon>Liliopsida</taxon>
        <taxon>Asparagales</taxon>
        <taxon>Asparagaceae</taxon>
        <taxon>Asparagoideae</taxon>
        <taxon>Asparagus</taxon>
    </lineage>
</organism>
<name>A0A5P1FMZ9_ASPOF</name>
<dbReference type="AlphaFoldDB" id="A0A5P1FMZ9"/>
<dbReference type="Gramene" id="ONK79424">
    <property type="protein sequence ID" value="ONK79424"/>
    <property type="gene ID" value="A4U43_C01F6230"/>
</dbReference>
<gene>
    <name evidence="1" type="ORF">A4U43_C01F6230</name>
</gene>
<protein>
    <recommendedName>
        <fullName evidence="3">Retrotransposon Copia-like N-terminal domain-containing protein</fullName>
    </recommendedName>
</protein>
<evidence type="ECO:0000313" key="1">
    <source>
        <dbReference type="EMBL" id="ONK79424.1"/>
    </source>
</evidence>
<accession>A0A5P1FMZ9</accession>
<reference evidence="2" key="1">
    <citation type="journal article" date="2017" name="Nat. Commun.">
        <title>The asparagus genome sheds light on the origin and evolution of a young Y chromosome.</title>
        <authorList>
            <person name="Harkess A."/>
            <person name="Zhou J."/>
            <person name="Xu C."/>
            <person name="Bowers J.E."/>
            <person name="Van der Hulst R."/>
            <person name="Ayyampalayam S."/>
            <person name="Mercati F."/>
            <person name="Riccardi P."/>
            <person name="McKain M.R."/>
            <person name="Kakrana A."/>
            <person name="Tang H."/>
            <person name="Ray J."/>
            <person name="Groenendijk J."/>
            <person name="Arikit S."/>
            <person name="Mathioni S.M."/>
            <person name="Nakano M."/>
            <person name="Shan H."/>
            <person name="Telgmann-Rauber A."/>
            <person name="Kanno A."/>
            <person name="Yue Z."/>
            <person name="Chen H."/>
            <person name="Li W."/>
            <person name="Chen Y."/>
            <person name="Xu X."/>
            <person name="Zhang Y."/>
            <person name="Luo S."/>
            <person name="Chen H."/>
            <person name="Gao J."/>
            <person name="Mao Z."/>
            <person name="Pires J.C."/>
            <person name="Luo M."/>
            <person name="Kudrna D."/>
            <person name="Wing R.A."/>
            <person name="Meyers B.C."/>
            <person name="Yi K."/>
            <person name="Kong H."/>
            <person name="Lavrijsen P."/>
            <person name="Sunseri F."/>
            <person name="Falavigna A."/>
            <person name="Ye Y."/>
            <person name="Leebens-Mack J.H."/>
            <person name="Chen G."/>
        </authorList>
    </citation>
    <scope>NUCLEOTIDE SEQUENCE [LARGE SCALE GENOMIC DNA]</scope>
    <source>
        <strain evidence="2">cv. DH0086</strain>
    </source>
</reference>
<dbReference type="Proteomes" id="UP000243459">
    <property type="component" value="Chromosome 1"/>
</dbReference>
<evidence type="ECO:0008006" key="3">
    <source>
        <dbReference type="Google" id="ProtNLM"/>
    </source>
</evidence>